<reference evidence="3" key="1">
    <citation type="journal article" date="2016" name="Sci. Rep.">
        <title>Molecular characterization of firefly nuptial gifts: a multi-omics approach sheds light on postcopulatory sexual selection.</title>
        <authorList>
            <person name="Al-Wathiqui N."/>
            <person name="Fallon T.R."/>
            <person name="South A."/>
            <person name="Weng J.K."/>
            <person name="Lewis S.M."/>
        </authorList>
    </citation>
    <scope>NUCLEOTIDE SEQUENCE</scope>
</reference>
<dbReference type="InterPro" id="IPR039754">
    <property type="entry name" value="Esf1"/>
</dbReference>
<dbReference type="InterPro" id="IPR056750">
    <property type="entry name" value="RRM_ESF1"/>
</dbReference>
<dbReference type="Pfam" id="PF25121">
    <property type="entry name" value="RRM_ESF1"/>
    <property type="match status" value="1"/>
</dbReference>
<feature type="region of interest" description="Disordered" evidence="1">
    <location>
        <begin position="114"/>
        <end position="152"/>
    </location>
</feature>
<dbReference type="GO" id="GO:0003723">
    <property type="term" value="F:RNA binding"/>
    <property type="evidence" value="ECO:0007669"/>
    <property type="project" value="TreeGrafter"/>
</dbReference>
<sequence>MDDQRFAHVESDPKFRRIPKSERKVKIDKRFKSMFKDKQFKVKYTVDKRGRPVNHTSTENLKRYYELDSDASSIESDSEVGHNELDVKDRNDGNVSEKVKQKLQNLTIDYARGESTLFSESSSDDEQEDTDQEDDVEHAWGALDAEAERTEDVTSRLAACNMDWDRIRATDLMNLEKSVWKKMKPKVLWS</sequence>
<protein>
    <recommendedName>
        <fullName evidence="2">ESF1 RRM domain-containing protein</fullName>
    </recommendedName>
</protein>
<name>A0A1Y1KKF1_PHOPY</name>
<feature type="domain" description="ESF1 RRM" evidence="2">
    <location>
        <begin position="154"/>
        <end position="181"/>
    </location>
</feature>
<dbReference type="GO" id="GO:0006364">
    <property type="term" value="P:rRNA processing"/>
    <property type="evidence" value="ECO:0007669"/>
    <property type="project" value="InterPro"/>
</dbReference>
<organism evidence="3">
    <name type="scientific">Photinus pyralis</name>
    <name type="common">Common eastern firefly</name>
    <name type="synonym">Lampyris pyralis</name>
    <dbReference type="NCBI Taxonomy" id="7054"/>
    <lineage>
        <taxon>Eukaryota</taxon>
        <taxon>Metazoa</taxon>
        <taxon>Ecdysozoa</taxon>
        <taxon>Arthropoda</taxon>
        <taxon>Hexapoda</taxon>
        <taxon>Insecta</taxon>
        <taxon>Pterygota</taxon>
        <taxon>Neoptera</taxon>
        <taxon>Endopterygota</taxon>
        <taxon>Coleoptera</taxon>
        <taxon>Polyphaga</taxon>
        <taxon>Elateriformia</taxon>
        <taxon>Elateroidea</taxon>
        <taxon>Lampyridae</taxon>
        <taxon>Lampyrinae</taxon>
        <taxon>Photinus</taxon>
    </lineage>
</organism>
<feature type="compositionally biased region" description="Acidic residues" evidence="1">
    <location>
        <begin position="122"/>
        <end position="136"/>
    </location>
</feature>
<feature type="compositionally biased region" description="Basic and acidic residues" evidence="1">
    <location>
        <begin position="79"/>
        <end position="98"/>
    </location>
</feature>
<dbReference type="AlphaFoldDB" id="A0A1Y1KKF1"/>
<dbReference type="PANTHER" id="PTHR12202:SF0">
    <property type="entry name" value="ESF1 HOMOLOG"/>
    <property type="match status" value="1"/>
</dbReference>
<evidence type="ECO:0000313" key="3">
    <source>
        <dbReference type="EMBL" id="JAV60931.1"/>
    </source>
</evidence>
<dbReference type="PANTHER" id="PTHR12202">
    <property type="entry name" value="ESF1 HOMOLOG"/>
    <property type="match status" value="1"/>
</dbReference>
<feature type="region of interest" description="Disordered" evidence="1">
    <location>
        <begin position="68"/>
        <end position="98"/>
    </location>
</feature>
<accession>A0A1Y1KKF1</accession>
<dbReference type="EMBL" id="GEZM01083934">
    <property type="protein sequence ID" value="JAV60931.1"/>
    <property type="molecule type" value="Transcribed_RNA"/>
</dbReference>
<evidence type="ECO:0000259" key="2">
    <source>
        <dbReference type="Pfam" id="PF25121"/>
    </source>
</evidence>
<proteinExistence type="predicted"/>
<evidence type="ECO:0000256" key="1">
    <source>
        <dbReference type="SAM" id="MobiDB-lite"/>
    </source>
</evidence>